<dbReference type="EMBL" id="JACMSC010000012">
    <property type="protein sequence ID" value="KAG6494716.1"/>
    <property type="molecule type" value="Genomic_DNA"/>
</dbReference>
<evidence type="ECO:0000313" key="1">
    <source>
        <dbReference type="EMBL" id="KAG6494716.1"/>
    </source>
</evidence>
<accession>A0A8J5FVQ8</accession>
<sequence>MLAREEGGDQRLGSSLVLTRGVAGGCDLWCSCEGEESRLGCSREGARSAALEGSHKERIDDARKKLTGSVRAWLGEERIGGGDLWCSCEGARARSPAAAMLARKEGGDQRLGSSLVLARGVVGGCDLWCSCEGEESRLGCSREGARSAALEGSHKERIGDAR</sequence>
<proteinExistence type="predicted"/>
<protein>
    <submittedName>
        <fullName evidence="1">Uncharacterized protein</fullName>
    </submittedName>
</protein>
<reference evidence="1 2" key="1">
    <citation type="submission" date="2020-08" db="EMBL/GenBank/DDBJ databases">
        <title>Plant Genome Project.</title>
        <authorList>
            <person name="Zhang R.-G."/>
        </authorList>
    </citation>
    <scope>NUCLEOTIDE SEQUENCE [LARGE SCALE GENOMIC DNA]</scope>
    <source>
        <tissue evidence="1">Rhizome</tissue>
    </source>
</reference>
<comment type="caution">
    <text evidence="1">The sequence shown here is derived from an EMBL/GenBank/DDBJ whole genome shotgun (WGS) entry which is preliminary data.</text>
</comment>
<gene>
    <name evidence="1" type="ORF">ZIOFF_042477</name>
</gene>
<keyword evidence="2" id="KW-1185">Reference proteome</keyword>
<evidence type="ECO:0000313" key="2">
    <source>
        <dbReference type="Proteomes" id="UP000734854"/>
    </source>
</evidence>
<name>A0A8J5FVQ8_ZINOF</name>
<dbReference type="Proteomes" id="UP000734854">
    <property type="component" value="Unassembled WGS sequence"/>
</dbReference>
<dbReference type="AlphaFoldDB" id="A0A8J5FVQ8"/>
<organism evidence="1 2">
    <name type="scientific">Zingiber officinale</name>
    <name type="common">Ginger</name>
    <name type="synonym">Amomum zingiber</name>
    <dbReference type="NCBI Taxonomy" id="94328"/>
    <lineage>
        <taxon>Eukaryota</taxon>
        <taxon>Viridiplantae</taxon>
        <taxon>Streptophyta</taxon>
        <taxon>Embryophyta</taxon>
        <taxon>Tracheophyta</taxon>
        <taxon>Spermatophyta</taxon>
        <taxon>Magnoliopsida</taxon>
        <taxon>Liliopsida</taxon>
        <taxon>Zingiberales</taxon>
        <taxon>Zingiberaceae</taxon>
        <taxon>Zingiber</taxon>
    </lineage>
</organism>